<dbReference type="AlphaFoldDB" id="A0AAE0CRF9"/>
<dbReference type="NCBIfam" id="TIGR00339">
    <property type="entry name" value="sopT"/>
    <property type="match status" value="1"/>
</dbReference>
<evidence type="ECO:0000256" key="7">
    <source>
        <dbReference type="ARBA" id="ARBA00022679"/>
    </source>
</evidence>
<dbReference type="SUPFAM" id="SSF52374">
    <property type="entry name" value="Nucleotidylyl transferase"/>
    <property type="match status" value="1"/>
</dbReference>
<keyword evidence="5" id="KW-0150">Chloroplast</keyword>
<dbReference type="PANTHER" id="PTHR11055">
    <property type="entry name" value="BIFUNCTIONAL 3'-PHOSPHOADENOSINE 5'-PHOSPHOSULFATE SYNTHASE"/>
    <property type="match status" value="1"/>
</dbReference>
<dbReference type="GO" id="GO:0004020">
    <property type="term" value="F:adenylylsulfate kinase activity"/>
    <property type="evidence" value="ECO:0007669"/>
    <property type="project" value="TreeGrafter"/>
</dbReference>
<dbReference type="Proteomes" id="UP001280121">
    <property type="component" value="Unassembled WGS sequence"/>
</dbReference>
<dbReference type="InterPro" id="IPR002650">
    <property type="entry name" value="Sulphate_adenylyltransferase"/>
</dbReference>
<proteinExistence type="inferred from homology"/>
<evidence type="ECO:0000256" key="11">
    <source>
        <dbReference type="ARBA" id="ARBA00022946"/>
    </source>
</evidence>
<dbReference type="InterPro" id="IPR015947">
    <property type="entry name" value="PUA-like_sf"/>
</dbReference>
<sequence>MSLTIKVHVDTHINDLNIIQYQTNRHNRRKFTNYDLKIRPRPIYSSSPLTVYRPKMNVDSVRSSVIKSSLIEPDGGVVVDLVVPESERELKTVEAESMPRVNLTNIDLEWVHVISEGWASPLKGFMRENEYLQSLHFNCLKTKDGSLVNMSLPIVLAIHDETKERIGSSTNVGLVGPDGELIGILRSIEIYNHNKEERIARTWGTTAPGLPYVDEVITLAGNWLIGGDLEVLKPIKYNDGLDHYRLSPQQLRKEFDRRQADAVFAFQLRNPVHNGHALLMNDTRRRLLEMGFKNPILLLHPLGGFTKADDVPLDVRMEQHSKVLEDGVLDPETTIVSIFPSPMHYAGPTEVQWHAKARVNAGANFYIVGRDPAGMGHPTEKRDLYDPDHGKKVLSMAPGLEKLNILPFRVAAYDTVEKKMAFFDPSRAKEFLFISGTKMRTYAKTGENPPDGFMCPGGWKVLVNYYKSLQSEEATGQAAVLAS</sequence>
<dbReference type="Gene3D" id="3.10.400.10">
    <property type="entry name" value="Sulfate adenylyltransferase"/>
    <property type="match status" value="1"/>
</dbReference>
<feature type="domain" description="Sulphate adenylyltransferase catalytic" evidence="14">
    <location>
        <begin position="243"/>
        <end position="464"/>
    </location>
</feature>
<dbReference type="EC" id="2.7.7.4" evidence="4"/>
<dbReference type="Gene3D" id="3.40.50.620">
    <property type="entry name" value="HUPs"/>
    <property type="match status" value="1"/>
</dbReference>
<keyword evidence="6" id="KW-0934">Plastid</keyword>
<comment type="caution">
    <text evidence="16">The sequence shown here is derived from an EMBL/GenBank/DDBJ whole genome shotgun (WGS) entry which is preliminary data.</text>
</comment>
<evidence type="ECO:0000313" key="17">
    <source>
        <dbReference type="Proteomes" id="UP001280121"/>
    </source>
</evidence>
<protein>
    <recommendedName>
        <fullName evidence="4">sulfate adenylyltransferase</fullName>
        <ecNumber evidence="4">2.7.7.4</ecNumber>
    </recommendedName>
</protein>
<organism evidence="16 17">
    <name type="scientific">Dipteronia dyeriana</name>
    <dbReference type="NCBI Taxonomy" id="168575"/>
    <lineage>
        <taxon>Eukaryota</taxon>
        <taxon>Viridiplantae</taxon>
        <taxon>Streptophyta</taxon>
        <taxon>Embryophyta</taxon>
        <taxon>Tracheophyta</taxon>
        <taxon>Spermatophyta</taxon>
        <taxon>Magnoliopsida</taxon>
        <taxon>eudicotyledons</taxon>
        <taxon>Gunneridae</taxon>
        <taxon>Pentapetalae</taxon>
        <taxon>rosids</taxon>
        <taxon>malvids</taxon>
        <taxon>Sapindales</taxon>
        <taxon>Sapindaceae</taxon>
        <taxon>Hippocastanoideae</taxon>
        <taxon>Acereae</taxon>
        <taxon>Dipteronia</taxon>
    </lineage>
</organism>
<evidence type="ECO:0000256" key="13">
    <source>
        <dbReference type="ARBA" id="ARBA00049370"/>
    </source>
</evidence>
<evidence type="ECO:0000256" key="12">
    <source>
        <dbReference type="ARBA" id="ARBA00037980"/>
    </source>
</evidence>
<keyword evidence="11" id="KW-0809">Transit peptide</keyword>
<dbReference type="FunFam" id="3.40.50.620:FF:000006">
    <property type="entry name" value="bifunctional 3'-phosphoadenosine 5'-phosphosulfate synthase 1"/>
    <property type="match status" value="1"/>
</dbReference>
<evidence type="ECO:0000259" key="15">
    <source>
        <dbReference type="Pfam" id="PF14306"/>
    </source>
</evidence>
<comment type="subunit">
    <text evidence="3">Homotetramer.</text>
</comment>
<keyword evidence="7" id="KW-0808">Transferase</keyword>
<comment type="catalytic activity">
    <reaction evidence="13">
        <text>sulfate + ATP + H(+) = adenosine 5'-phosphosulfate + diphosphate</text>
        <dbReference type="Rhea" id="RHEA:18133"/>
        <dbReference type="ChEBI" id="CHEBI:15378"/>
        <dbReference type="ChEBI" id="CHEBI:16189"/>
        <dbReference type="ChEBI" id="CHEBI:30616"/>
        <dbReference type="ChEBI" id="CHEBI:33019"/>
        <dbReference type="ChEBI" id="CHEBI:58243"/>
        <dbReference type="EC" id="2.7.7.4"/>
    </reaction>
</comment>
<accession>A0AAE0CRF9</accession>
<keyword evidence="9" id="KW-0547">Nucleotide-binding</keyword>
<keyword evidence="17" id="KW-1185">Reference proteome</keyword>
<dbReference type="EMBL" id="JANJYI010000002">
    <property type="protein sequence ID" value="KAK2660699.1"/>
    <property type="molecule type" value="Genomic_DNA"/>
</dbReference>
<evidence type="ECO:0000259" key="14">
    <source>
        <dbReference type="Pfam" id="PF01747"/>
    </source>
</evidence>
<gene>
    <name evidence="16" type="ORF">Ddye_007232</name>
</gene>
<name>A0AAE0CRF9_9ROSI</name>
<evidence type="ECO:0000256" key="4">
    <source>
        <dbReference type="ARBA" id="ARBA00012391"/>
    </source>
</evidence>
<comment type="similarity">
    <text evidence="12">Belongs to the sulfate adenylyltransferase family.</text>
</comment>
<dbReference type="GO" id="GO:0009507">
    <property type="term" value="C:chloroplast"/>
    <property type="evidence" value="ECO:0007669"/>
    <property type="project" value="UniProtKB-SubCell"/>
</dbReference>
<dbReference type="GO" id="GO:0005524">
    <property type="term" value="F:ATP binding"/>
    <property type="evidence" value="ECO:0007669"/>
    <property type="project" value="UniProtKB-KW"/>
</dbReference>
<evidence type="ECO:0000256" key="10">
    <source>
        <dbReference type="ARBA" id="ARBA00022840"/>
    </source>
</evidence>
<dbReference type="InterPro" id="IPR025980">
    <property type="entry name" value="ATP-Sase_PUA-like_dom"/>
</dbReference>
<evidence type="ECO:0000313" key="16">
    <source>
        <dbReference type="EMBL" id="KAK2660699.1"/>
    </source>
</evidence>
<dbReference type="InterPro" id="IPR014729">
    <property type="entry name" value="Rossmann-like_a/b/a_fold"/>
</dbReference>
<dbReference type="Pfam" id="PF14306">
    <property type="entry name" value="PUA_2"/>
    <property type="match status" value="1"/>
</dbReference>
<keyword evidence="8" id="KW-0548">Nucleotidyltransferase</keyword>
<dbReference type="GO" id="GO:0004781">
    <property type="term" value="F:sulfate adenylyltransferase (ATP) activity"/>
    <property type="evidence" value="ECO:0007669"/>
    <property type="project" value="UniProtKB-EC"/>
</dbReference>
<evidence type="ECO:0000256" key="2">
    <source>
        <dbReference type="ARBA" id="ARBA00005048"/>
    </source>
</evidence>
<evidence type="ECO:0000256" key="9">
    <source>
        <dbReference type="ARBA" id="ARBA00022741"/>
    </source>
</evidence>
<keyword evidence="10" id="KW-0067">ATP-binding</keyword>
<evidence type="ECO:0000256" key="6">
    <source>
        <dbReference type="ARBA" id="ARBA00022640"/>
    </source>
</evidence>
<dbReference type="Pfam" id="PF01747">
    <property type="entry name" value="ATP-sulfurylase"/>
    <property type="match status" value="1"/>
</dbReference>
<dbReference type="SUPFAM" id="SSF88697">
    <property type="entry name" value="PUA domain-like"/>
    <property type="match status" value="1"/>
</dbReference>
<dbReference type="InterPro" id="IPR024951">
    <property type="entry name" value="Sulfurylase_cat_dom"/>
</dbReference>
<evidence type="ECO:0000256" key="5">
    <source>
        <dbReference type="ARBA" id="ARBA00022528"/>
    </source>
</evidence>
<dbReference type="CDD" id="cd00517">
    <property type="entry name" value="ATPS"/>
    <property type="match status" value="1"/>
</dbReference>
<evidence type="ECO:0000256" key="8">
    <source>
        <dbReference type="ARBA" id="ARBA00022695"/>
    </source>
</evidence>
<evidence type="ECO:0000256" key="3">
    <source>
        <dbReference type="ARBA" id="ARBA00011881"/>
    </source>
</evidence>
<reference evidence="16" key="1">
    <citation type="journal article" date="2023" name="Plant J.">
        <title>Genome sequences and population genomics provide insights into the demographic history, inbreeding, and mutation load of two 'living fossil' tree species of Dipteronia.</title>
        <authorList>
            <person name="Feng Y."/>
            <person name="Comes H.P."/>
            <person name="Chen J."/>
            <person name="Zhu S."/>
            <person name="Lu R."/>
            <person name="Zhang X."/>
            <person name="Li P."/>
            <person name="Qiu J."/>
            <person name="Olsen K.M."/>
            <person name="Qiu Y."/>
        </authorList>
    </citation>
    <scope>NUCLEOTIDE SEQUENCE</scope>
    <source>
        <strain evidence="16">KIB01</strain>
    </source>
</reference>
<dbReference type="FunFam" id="3.10.400.10:FF:000002">
    <property type="entry name" value="ATP sulfurylase 2"/>
    <property type="match status" value="1"/>
</dbReference>
<feature type="domain" description="ATP-sulfurylase PUA-like" evidence="15">
    <location>
        <begin position="71"/>
        <end position="233"/>
    </location>
</feature>
<comment type="pathway">
    <text evidence="2">Sulfur metabolism; hydrogen sulfide biosynthesis; sulfite from sulfate: step 1/3.</text>
</comment>
<dbReference type="GO" id="GO:0000103">
    <property type="term" value="P:sulfate assimilation"/>
    <property type="evidence" value="ECO:0007669"/>
    <property type="project" value="InterPro"/>
</dbReference>
<dbReference type="PANTHER" id="PTHR11055:SF37">
    <property type="entry name" value="ATP SULFURYLASE 2"/>
    <property type="match status" value="1"/>
</dbReference>
<comment type="subcellular location">
    <subcellularLocation>
        <location evidence="1">Plastid</location>
        <location evidence="1">Chloroplast</location>
    </subcellularLocation>
</comment>
<evidence type="ECO:0000256" key="1">
    <source>
        <dbReference type="ARBA" id="ARBA00004229"/>
    </source>
</evidence>